<organism evidence="1 2">
    <name type="scientific">Nibea albiflora</name>
    <name type="common">Yellow drum</name>
    <name type="synonym">Corvina albiflora</name>
    <dbReference type="NCBI Taxonomy" id="240163"/>
    <lineage>
        <taxon>Eukaryota</taxon>
        <taxon>Metazoa</taxon>
        <taxon>Chordata</taxon>
        <taxon>Craniata</taxon>
        <taxon>Vertebrata</taxon>
        <taxon>Euteleostomi</taxon>
        <taxon>Actinopterygii</taxon>
        <taxon>Neopterygii</taxon>
        <taxon>Teleostei</taxon>
        <taxon>Neoteleostei</taxon>
        <taxon>Acanthomorphata</taxon>
        <taxon>Eupercaria</taxon>
        <taxon>Sciaenidae</taxon>
        <taxon>Nibea</taxon>
    </lineage>
</organism>
<keyword evidence="2" id="KW-1185">Reference proteome</keyword>
<proteinExistence type="predicted"/>
<evidence type="ECO:0000313" key="1">
    <source>
        <dbReference type="EMBL" id="KAG8001260.1"/>
    </source>
</evidence>
<dbReference type="Proteomes" id="UP000805704">
    <property type="component" value="Chromosome 7"/>
</dbReference>
<comment type="caution">
    <text evidence="1">The sequence shown here is derived from an EMBL/GenBank/DDBJ whole genome shotgun (WGS) entry which is preliminary data.</text>
</comment>
<feature type="non-terminal residue" evidence="1">
    <location>
        <position position="1"/>
    </location>
</feature>
<reference evidence="1" key="1">
    <citation type="submission" date="2020-04" db="EMBL/GenBank/DDBJ databases">
        <title>A chromosome-scale assembly and high-density genetic map of the yellow drum (Nibea albiflora) genome.</title>
        <authorList>
            <person name="Xu D."/>
            <person name="Zhang W."/>
            <person name="Chen R."/>
            <person name="Tan P."/>
            <person name="Wang L."/>
            <person name="Song H."/>
            <person name="Tian L."/>
            <person name="Zhu Q."/>
            <person name="Wang B."/>
        </authorList>
    </citation>
    <scope>NUCLEOTIDE SEQUENCE</scope>
    <source>
        <strain evidence="1">ZJHYS-2018</strain>
    </source>
</reference>
<dbReference type="EMBL" id="CM024795">
    <property type="protein sequence ID" value="KAG8001260.1"/>
    <property type="molecule type" value="Genomic_DNA"/>
</dbReference>
<evidence type="ECO:0000313" key="2">
    <source>
        <dbReference type="Proteomes" id="UP000805704"/>
    </source>
</evidence>
<protein>
    <submittedName>
        <fullName evidence="1">Uncharacterized protein</fullName>
    </submittedName>
</protein>
<name>A0ACB7EHB9_NIBAL</name>
<gene>
    <name evidence="1" type="ORF">GBF38_006843</name>
</gene>
<sequence length="154" mass="16524">QWGDCLANRTDTQPSCVPCNHKMAITNNDPVKADRPGQPAVNQIAPLKLGDSPHPKGGAWCCITHIIFSEVNLEYTSLSFILRPPCLDPATLLIANVAPAAVYNNCSGLSITISGSVPFSGIVSYSTIELKKGQQQQQQQQLEPRSPHTGTTVS</sequence>
<accession>A0ACB7EHB9</accession>